<dbReference type="PROSITE" id="PS01256">
    <property type="entry name" value="CULLIN_1"/>
    <property type="match status" value="1"/>
</dbReference>
<comment type="caution">
    <text evidence="9">The sequence shown here is derived from an EMBL/GenBank/DDBJ whole genome shotgun (WGS) entry which is preliminary data.</text>
</comment>
<dbReference type="Gene3D" id="1.10.10.10">
    <property type="entry name" value="Winged helix-like DNA-binding domain superfamily/Winged helix DNA-binding domain"/>
    <property type="match status" value="1"/>
</dbReference>
<dbReference type="Gene3D" id="1.20.1310.10">
    <property type="entry name" value="Cullin Repeats"/>
    <property type="match status" value="4"/>
</dbReference>
<name>A0A8X6Y6M3_9ARAC</name>
<dbReference type="GO" id="GO:0031625">
    <property type="term" value="F:ubiquitin protein ligase binding"/>
    <property type="evidence" value="ECO:0007669"/>
    <property type="project" value="InterPro"/>
</dbReference>
<dbReference type="GO" id="GO:1902532">
    <property type="term" value="P:negative regulation of intracellular signal transduction"/>
    <property type="evidence" value="ECO:0007669"/>
    <property type="project" value="UniProtKB-ARBA"/>
</dbReference>
<proteinExistence type="inferred from homology"/>
<dbReference type="InterPro" id="IPR036317">
    <property type="entry name" value="Cullin_homology_sf"/>
</dbReference>
<dbReference type="InterPro" id="IPR016158">
    <property type="entry name" value="Cullin_homology"/>
</dbReference>
<dbReference type="SUPFAM" id="SSF75632">
    <property type="entry name" value="Cullin homology domain"/>
    <property type="match status" value="1"/>
</dbReference>
<evidence type="ECO:0000256" key="2">
    <source>
        <dbReference type="ARBA" id="ARBA00006019"/>
    </source>
</evidence>
<dbReference type="InterPro" id="IPR019559">
    <property type="entry name" value="Cullin_neddylation_domain"/>
</dbReference>
<dbReference type="SMART" id="SM00182">
    <property type="entry name" value="CULLIN"/>
    <property type="match status" value="1"/>
</dbReference>
<dbReference type="InterPro" id="IPR001373">
    <property type="entry name" value="Cullin_N"/>
</dbReference>
<keyword evidence="10" id="KW-1185">Reference proteome</keyword>
<dbReference type="GO" id="GO:0019005">
    <property type="term" value="C:SCF ubiquitin ligase complex"/>
    <property type="evidence" value="ECO:0007669"/>
    <property type="project" value="UniProtKB-ARBA"/>
</dbReference>
<evidence type="ECO:0000256" key="1">
    <source>
        <dbReference type="ARBA" id="ARBA00004906"/>
    </source>
</evidence>
<dbReference type="FunFam" id="1.10.10.10:FF:000014">
    <property type="entry name" value="Cullin 1"/>
    <property type="match status" value="1"/>
</dbReference>
<dbReference type="InterPro" id="IPR045093">
    <property type="entry name" value="Cullin"/>
</dbReference>
<dbReference type="Pfam" id="PF00888">
    <property type="entry name" value="Cullin"/>
    <property type="match status" value="1"/>
</dbReference>
<comment type="similarity">
    <text evidence="2 6 7">Belongs to the cullin family.</text>
</comment>
<dbReference type="FunFam" id="1.20.1310.10:FF:000007">
    <property type="entry name" value="Cullin 1"/>
    <property type="match status" value="1"/>
</dbReference>
<dbReference type="FunFam" id="1.20.1310.10:FF:000019">
    <property type="entry name" value="Cullin 1"/>
    <property type="match status" value="1"/>
</dbReference>
<dbReference type="SMART" id="SM00884">
    <property type="entry name" value="Cullin_Nedd8"/>
    <property type="match status" value="1"/>
</dbReference>
<evidence type="ECO:0000256" key="4">
    <source>
        <dbReference type="ARBA" id="ARBA00022786"/>
    </source>
</evidence>
<dbReference type="FunFam" id="1.20.1310.10:FF:000023">
    <property type="entry name" value="cullin-1"/>
    <property type="match status" value="1"/>
</dbReference>
<dbReference type="AlphaFoldDB" id="A0A8X6Y6M3"/>
<evidence type="ECO:0000256" key="5">
    <source>
        <dbReference type="ARBA" id="ARBA00022843"/>
    </source>
</evidence>
<keyword evidence="3" id="KW-1017">Isopeptide bond</keyword>
<comment type="pathway">
    <text evidence="1">Protein modification; protein ubiquitination.</text>
</comment>
<gene>
    <name evidence="9" type="primary">Cul1</name>
    <name evidence="9" type="ORF">TNIN_425281</name>
</gene>
<dbReference type="InterPro" id="IPR016157">
    <property type="entry name" value="Cullin_CS"/>
</dbReference>
<dbReference type="InterPro" id="IPR036388">
    <property type="entry name" value="WH-like_DNA-bd_sf"/>
</dbReference>
<evidence type="ECO:0000256" key="3">
    <source>
        <dbReference type="ARBA" id="ARBA00022499"/>
    </source>
</evidence>
<reference evidence="9" key="1">
    <citation type="submission" date="2020-08" db="EMBL/GenBank/DDBJ databases">
        <title>Multicomponent nature underlies the extraordinary mechanical properties of spider dragline silk.</title>
        <authorList>
            <person name="Kono N."/>
            <person name="Nakamura H."/>
            <person name="Mori M."/>
            <person name="Yoshida Y."/>
            <person name="Ohtoshi R."/>
            <person name="Malay A.D."/>
            <person name="Moran D.A.P."/>
            <person name="Tomita M."/>
            <person name="Numata K."/>
            <person name="Arakawa K."/>
        </authorList>
    </citation>
    <scope>NUCLEOTIDE SEQUENCE</scope>
</reference>
<keyword evidence="5" id="KW-0832">Ubl conjugation</keyword>
<evidence type="ECO:0000313" key="10">
    <source>
        <dbReference type="Proteomes" id="UP000886998"/>
    </source>
</evidence>
<evidence type="ECO:0000259" key="8">
    <source>
        <dbReference type="PROSITE" id="PS50069"/>
    </source>
</evidence>
<keyword evidence="4" id="KW-0833">Ubl conjugation pathway</keyword>
<dbReference type="Proteomes" id="UP000886998">
    <property type="component" value="Unassembled WGS sequence"/>
</dbReference>
<dbReference type="FunFam" id="1.20.1310.10:FF:000011">
    <property type="entry name" value="Cullin 1"/>
    <property type="match status" value="1"/>
</dbReference>
<evidence type="ECO:0000256" key="7">
    <source>
        <dbReference type="RuleBase" id="RU003829"/>
    </source>
</evidence>
<protein>
    <submittedName>
        <fullName evidence="9">Cullin-1</fullName>
    </submittedName>
</protein>
<dbReference type="GO" id="GO:0010564">
    <property type="term" value="P:regulation of cell cycle process"/>
    <property type="evidence" value="ECO:0007669"/>
    <property type="project" value="UniProtKB-ARBA"/>
</dbReference>
<dbReference type="OrthoDB" id="6420974at2759"/>
<dbReference type="EMBL" id="BMAV01016374">
    <property type="protein sequence ID" value="GFY67076.1"/>
    <property type="molecule type" value="Genomic_DNA"/>
</dbReference>
<feature type="domain" description="Cullin family profile" evidence="8">
    <location>
        <begin position="467"/>
        <end position="609"/>
    </location>
</feature>
<dbReference type="SUPFAM" id="SSF74788">
    <property type="entry name" value="Cullin repeat-like"/>
    <property type="match status" value="1"/>
</dbReference>
<evidence type="ECO:0000256" key="6">
    <source>
        <dbReference type="PROSITE-ProRule" id="PRU00330"/>
    </source>
</evidence>
<dbReference type="PROSITE" id="PS50069">
    <property type="entry name" value="CULLIN_2"/>
    <property type="match status" value="1"/>
</dbReference>
<dbReference type="InterPro" id="IPR036390">
    <property type="entry name" value="WH_DNA-bd_sf"/>
</dbReference>
<dbReference type="GO" id="GO:0006511">
    <property type="term" value="P:ubiquitin-dependent protein catabolic process"/>
    <property type="evidence" value="ECO:0007669"/>
    <property type="project" value="InterPro"/>
</dbReference>
<evidence type="ECO:0000313" key="9">
    <source>
        <dbReference type="EMBL" id="GFY67076.1"/>
    </source>
</evidence>
<sequence>MAYKPKSRSEGLHLLNICSVKRIQIITSKVIKKNLKRICTYQRIFKMDKPGPSGISGKSQSTHGLKQIDLDQIWGDLKDGIEQVYLNRHQDMSKSRYMELYTHVYDYCTSVHQSGSRLTAKCKKTPYLGGAQFVGHELYKRLKEFLKCYLINLLKDGIDLMDEDVLRFYTRQWEEYQFSSKVLNGICSYLNRHWVKRECDEGRKGVYEIYQLALVSWRDFLFRPLHKQVTSAVLKLIEKERNGETINTRLVSGVMNCYVELGLNEDDPSAKGQNLSVYKDAFENTFLSDTERFYTTESTDFIRHNPVTEYMKKAEQRLQEEQRRVQLYLHETTLDIVAKTCEKVLIQKHLEIFHSEFQNLLNDDKNDDLGRMFQLVSRIFDGLGELKTRLEGHIHYQGLTAIEKCGDGAMTDPKIYVNTILDVHRKYNALVLTAFNNEAGFVAALDKACGKFINNNAVTAIANSSSKSPELLAKYCDLLLKKSSKNPEESELEESLNQVMIVFKYIEDKDVFQKFYSKMLAKRLVQHMSASDDAEASMISKLKQACGFEYTSKLQRMFQDIGVSKDLNEQLRKHLNITREFLDIDFSIQVLSSGSWPFQQSFTFALPQEDILIQVIQILLKSKLLSCDDDENDLQPSSLVYLFFGYKNKKLRVNINVPMKTEMKIEQETTHKHIEEDRKLLIQAAIVRIMKTRKLLKHQQLLAEVLNQLSARFKPRVPVVKKCIDILIEKEYLERTDKDTYSYLA</sequence>
<dbReference type="GO" id="GO:0043066">
    <property type="term" value="P:negative regulation of apoptotic process"/>
    <property type="evidence" value="ECO:0007669"/>
    <property type="project" value="UniProtKB-ARBA"/>
</dbReference>
<dbReference type="PANTHER" id="PTHR11932">
    <property type="entry name" value="CULLIN"/>
    <property type="match status" value="1"/>
</dbReference>
<dbReference type="Pfam" id="PF10557">
    <property type="entry name" value="Cullin_Nedd8"/>
    <property type="match status" value="1"/>
</dbReference>
<dbReference type="InterPro" id="IPR016159">
    <property type="entry name" value="Cullin_repeat-like_dom_sf"/>
</dbReference>
<dbReference type="Gene3D" id="4.10.1030.10">
    <property type="entry name" value="Ring Box Chain A, domain 5"/>
    <property type="match status" value="1"/>
</dbReference>
<organism evidence="9 10">
    <name type="scientific">Trichonephila inaurata madagascariensis</name>
    <dbReference type="NCBI Taxonomy" id="2747483"/>
    <lineage>
        <taxon>Eukaryota</taxon>
        <taxon>Metazoa</taxon>
        <taxon>Ecdysozoa</taxon>
        <taxon>Arthropoda</taxon>
        <taxon>Chelicerata</taxon>
        <taxon>Arachnida</taxon>
        <taxon>Araneae</taxon>
        <taxon>Araneomorphae</taxon>
        <taxon>Entelegynae</taxon>
        <taxon>Araneoidea</taxon>
        <taxon>Nephilidae</taxon>
        <taxon>Trichonephila</taxon>
        <taxon>Trichonephila inaurata</taxon>
    </lineage>
</organism>
<accession>A0A8X6Y6M3</accession>
<dbReference type="SUPFAM" id="SSF46785">
    <property type="entry name" value="Winged helix' DNA-binding domain"/>
    <property type="match status" value="1"/>
</dbReference>